<gene>
    <name evidence="1" type="ORF">ACFQVD_30505</name>
</gene>
<protein>
    <submittedName>
        <fullName evidence="1">Uncharacterized protein</fullName>
    </submittedName>
</protein>
<dbReference type="RefSeq" id="WP_343961268.1">
    <property type="nucleotide sequence ID" value="NZ_BAAAGK010000005.1"/>
</dbReference>
<evidence type="ECO:0000313" key="2">
    <source>
        <dbReference type="Proteomes" id="UP001596514"/>
    </source>
</evidence>
<organism evidence="1 2">
    <name type="scientific">Streptosporangium amethystogenes subsp. fukuiense</name>
    <dbReference type="NCBI Taxonomy" id="698418"/>
    <lineage>
        <taxon>Bacteria</taxon>
        <taxon>Bacillati</taxon>
        <taxon>Actinomycetota</taxon>
        <taxon>Actinomycetes</taxon>
        <taxon>Streptosporangiales</taxon>
        <taxon>Streptosporangiaceae</taxon>
        <taxon>Streptosporangium</taxon>
    </lineage>
</organism>
<dbReference type="Proteomes" id="UP001596514">
    <property type="component" value="Unassembled WGS sequence"/>
</dbReference>
<proteinExistence type="predicted"/>
<keyword evidence="2" id="KW-1185">Reference proteome</keyword>
<evidence type="ECO:0000313" key="1">
    <source>
        <dbReference type="EMBL" id="MFC7604452.1"/>
    </source>
</evidence>
<sequence>MTATFPDDTAVRAAEELREALTRYGITADVHDGYGLALVSVWVDLIVWCRGDQFWWRTGWNPRQYRPVYARHPATEPNQAAHRVALRYAELRQIHPLPEPEQRAAYPS</sequence>
<comment type="caution">
    <text evidence="1">The sequence shown here is derived from an EMBL/GenBank/DDBJ whole genome shotgun (WGS) entry which is preliminary data.</text>
</comment>
<name>A0ABW2T7I1_9ACTN</name>
<dbReference type="EMBL" id="JBHTEE010000001">
    <property type="protein sequence ID" value="MFC7604452.1"/>
    <property type="molecule type" value="Genomic_DNA"/>
</dbReference>
<accession>A0ABW2T7I1</accession>
<reference evidence="2" key="1">
    <citation type="journal article" date="2019" name="Int. J. Syst. Evol. Microbiol.">
        <title>The Global Catalogue of Microorganisms (GCM) 10K type strain sequencing project: providing services to taxonomists for standard genome sequencing and annotation.</title>
        <authorList>
            <consortium name="The Broad Institute Genomics Platform"/>
            <consortium name="The Broad Institute Genome Sequencing Center for Infectious Disease"/>
            <person name="Wu L."/>
            <person name="Ma J."/>
        </authorList>
    </citation>
    <scope>NUCLEOTIDE SEQUENCE [LARGE SCALE GENOMIC DNA]</scope>
    <source>
        <strain evidence="2">JCM 10083</strain>
    </source>
</reference>